<organism evidence="1 2">
    <name type="scientific">Actinomadura graeca</name>
    <dbReference type="NCBI Taxonomy" id="2750812"/>
    <lineage>
        <taxon>Bacteria</taxon>
        <taxon>Bacillati</taxon>
        <taxon>Actinomycetota</taxon>
        <taxon>Actinomycetes</taxon>
        <taxon>Streptosporangiales</taxon>
        <taxon>Thermomonosporaceae</taxon>
        <taxon>Actinomadura</taxon>
    </lineage>
</organism>
<keyword evidence="2" id="KW-1185">Reference proteome</keyword>
<name>A0ABX8R7P7_9ACTN</name>
<evidence type="ECO:0000313" key="2">
    <source>
        <dbReference type="Proteomes" id="UP001049518"/>
    </source>
</evidence>
<reference evidence="1" key="1">
    <citation type="submission" date="2020-07" db="EMBL/GenBank/DDBJ databases">
        <authorList>
            <person name="Tarantini F.S."/>
            <person name="Hong K.W."/>
            <person name="Chan K.G."/>
        </authorList>
    </citation>
    <scope>NUCLEOTIDE SEQUENCE</scope>
    <source>
        <strain evidence="1">32-07</strain>
    </source>
</reference>
<proteinExistence type="predicted"/>
<gene>
    <name evidence="1" type="ORF">AGRA3207_007292</name>
</gene>
<dbReference type="EMBL" id="CP059572">
    <property type="protein sequence ID" value="QXJ25752.1"/>
    <property type="molecule type" value="Genomic_DNA"/>
</dbReference>
<protein>
    <submittedName>
        <fullName evidence="1">Cytotoxic translational repressor of toxin-antitoxin stability system</fullName>
    </submittedName>
</protein>
<accession>A0ABX8R7P7</accession>
<sequence>MTWPQATREDHDRFCRAEGWREVRNARGKTGTHHVTYELDLPDGRVLRTRISHPVDRSDYGRALWSHILRDQLDVNEATFWACVRDGVPPDRGGFGLPKDALPADLIYLLISKVGLSEPEVARMSRDEAIARLQKHWTEGG</sequence>
<evidence type="ECO:0000313" key="1">
    <source>
        <dbReference type="EMBL" id="QXJ25752.1"/>
    </source>
</evidence>
<dbReference type="Proteomes" id="UP001049518">
    <property type="component" value="Chromosome"/>
</dbReference>